<feature type="non-terminal residue" evidence="1">
    <location>
        <position position="89"/>
    </location>
</feature>
<organism evidence="1">
    <name type="scientific">marine sediment metagenome</name>
    <dbReference type="NCBI Taxonomy" id="412755"/>
    <lineage>
        <taxon>unclassified sequences</taxon>
        <taxon>metagenomes</taxon>
        <taxon>ecological metagenomes</taxon>
    </lineage>
</organism>
<name>X0YJQ6_9ZZZZ</name>
<gene>
    <name evidence="1" type="ORF">S01H4_16705</name>
</gene>
<sequence length="89" mass="10328">MLKLAFVDIGELGWSLYLSAHLRWLKENTDYSLAIVTSPDRSCLYQNLANLLIDVPHDFYEKFTGEPNCLGLYPLDRKKVKEYFQGMLP</sequence>
<dbReference type="AlphaFoldDB" id="X0YJQ6"/>
<protein>
    <submittedName>
        <fullName evidence="1">Uncharacterized protein</fullName>
    </submittedName>
</protein>
<dbReference type="EMBL" id="BART01007330">
    <property type="protein sequence ID" value="GAG56334.1"/>
    <property type="molecule type" value="Genomic_DNA"/>
</dbReference>
<comment type="caution">
    <text evidence="1">The sequence shown here is derived from an EMBL/GenBank/DDBJ whole genome shotgun (WGS) entry which is preliminary data.</text>
</comment>
<evidence type="ECO:0000313" key="1">
    <source>
        <dbReference type="EMBL" id="GAG56334.1"/>
    </source>
</evidence>
<accession>X0YJQ6</accession>
<proteinExistence type="predicted"/>
<reference evidence="1" key="1">
    <citation type="journal article" date="2014" name="Front. Microbiol.">
        <title>High frequency of phylogenetically diverse reductive dehalogenase-homologous genes in deep subseafloor sedimentary metagenomes.</title>
        <authorList>
            <person name="Kawai M."/>
            <person name="Futagami T."/>
            <person name="Toyoda A."/>
            <person name="Takaki Y."/>
            <person name="Nishi S."/>
            <person name="Hori S."/>
            <person name="Arai W."/>
            <person name="Tsubouchi T."/>
            <person name="Morono Y."/>
            <person name="Uchiyama I."/>
            <person name="Ito T."/>
            <person name="Fujiyama A."/>
            <person name="Inagaki F."/>
            <person name="Takami H."/>
        </authorList>
    </citation>
    <scope>NUCLEOTIDE SEQUENCE</scope>
    <source>
        <strain evidence="1">Expedition CK06-06</strain>
    </source>
</reference>